<proteinExistence type="predicted"/>
<evidence type="ECO:0000313" key="5">
    <source>
        <dbReference type="Proteomes" id="UP000199475"/>
    </source>
</evidence>
<dbReference type="OrthoDB" id="6902891at2"/>
<sequence length="145" mass="16106">MIEVGSKSTMTYQVPVERTVPRLLPESPQFQTVPNVFATGYMVALIEWACMEHLDETHHLEHGQVSVGTHIDASHTAATLPGQTVTVETTCTKVDGRTVEFEFVARDERDVITTGRHERAVIDKERFHGGLRKKAEAVGVEVHAD</sequence>
<dbReference type="RefSeq" id="WP_093250549.1">
    <property type="nucleotide sequence ID" value="NZ_FNGP01000002.1"/>
</dbReference>
<dbReference type="InterPro" id="IPR025540">
    <property type="entry name" value="FlK"/>
</dbReference>
<reference evidence="4 5" key="1">
    <citation type="submission" date="2016-10" db="EMBL/GenBank/DDBJ databases">
        <authorList>
            <person name="de Groot N.N."/>
        </authorList>
    </citation>
    <scope>NUCLEOTIDE SEQUENCE [LARGE SCALE GENOMIC DNA]</scope>
    <source>
        <strain evidence="4 5">CGMCC 1.9159</strain>
    </source>
</reference>
<feature type="binding site" evidence="2">
    <location>
        <position position="68"/>
    </location>
    <ligand>
        <name>CoA</name>
        <dbReference type="ChEBI" id="CHEBI:57287"/>
    </ligand>
</feature>
<evidence type="ECO:0000313" key="4">
    <source>
        <dbReference type="EMBL" id="SDL41983.1"/>
    </source>
</evidence>
<evidence type="ECO:0000259" key="3">
    <source>
        <dbReference type="Pfam" id="PF22636"/>
    </source>
</evidence>
<dbReference type="Gene3D" id="3.10.129.10">
    <property type="entry name" value="Hotdog Thioesterase"/>
    <property type="match status" value="1"/>
</dbReference>
<dbReference type="STRING" id="686624.SAMN04488242_1513"/>
<dbReference type="PANTHER" id="PTHR36934:SF1">
    <property type="entry name" value="THIOESTERASE DOMAIN-CONTAINING PROTEIN"/>
    <property type="match status" value="1"/>
</dbReference>
<dbReference type="Proteomes" id="UP000199475">
    <property type="component" value="Unassembled WGS sequence"/>
</dbReference>
<feature type="active site" evidence="1">
    <location>
        <position position="47"/>
    </location>
</feature>
<feature type="domain" description="Fluoroacetyl-CoA-specific thioesterase-like" evidence="3">
    <location>
        <begin position="31"/>
        <end position="125"/>
    </location>
</feature>
<dbReference type="EMBL" id="FNGP01000002">
    <property type="protein sequence ID" value="SDL41983.1"/>
    <property type="molecule type" value="Genomic_DNA"/>
</dbReference>
<name>A0A1G9JYM6_9ACTN</name>
<keyword evidence="5" id="KW-1185">Reference proteome</keyword>
<dbReference type="AlphaFoldDB" id="A0A1G9JYM6"/>
<feature type="active site" evidence="1">
    <location>
        <position position="75"/>
    </location>
</feature>
<dbReference type="PANTHER" id="PTHR36934">
    <property type="entry name" value="BLR0278 PROTEIN"/>
    <property type="match status" value="1"/>
</dbReference>
<dbReference type="InterPro" id="IPR054485">
    <property type="entry name" value="FlK-like_dom"/>
</dbReference>
<feature type="binding site" evidence="2">
    <location>
        <position position="68"/>
    </location>
    <ligand>
        <name>substrate</name>
    </ligand>
</feature>
<accession>A0A1G9JYM6</accession>
<dbReference type="InterPro" id="IPR029069">
    <property type="entry name" value="HotDog_dom_sf"/>
</dbReference>
<dbReference type="SUPFAM" id="SSF54637">
    <property type="entry name" value="Thioesterase/thiol ester dehydrase-isomerase"/>
    <property type="match status" value="1"/>
</dbReference>
<dbReference type="Pfam" id="PF22636">
    <property type="entry name" value="FlK"/>
    <property type="match status" value="1"/>
</dbReference>
<evidence type="ECO:0000256" key="2">
    <source>
        <dbReference type="PIRSR" id="PIRSR014972-2"/>
    </source>
</evidence>
<protein>
    <submittedName>
        <fullName evidence="4">Fluoroacetyl-CoA thioesterase</fullName>
    </submittedName>
</protein>
<organism evidence="4 5">
    <name type="scientific">Tessaracoccus oleiagri</name>
    <dbReference type="NCBI Taxonomy" id="686624"/>
    <lineage>
        <taxon>Bacteria</taxon>
        <taxon>Bacillati</taxon>
        <taxon>Actinomycetota</taxon>
        <taxon>Actinomycetes</taxon>
        <taxon>Propionibacteriales</taxon>
        <taxon>Propionibacteriaceae</taxon>
        <taxon>Tessaracoccus</taxon>
    </lineage>
</organism>
<gene>
    <name evidence="4" type="ORF">SAMN04488242_1513</name>
</gene>
<evidence type="ECO:0000256" key="1">
    <source>
        <dbReference type="PIRSR" id="PIRSR014972-1"/>
    </source>
</evidence>
<dbReference type="CDD" id="cd03440">
    <property type="entry name" value="hot_dog"/>
    <property type="match status" value="1"/>
</dbReference>
<feature type="active site" evidence="1">
    <location>
        <position position="39"/>
    </location>
</feature>
<feature type="binding site" evidence="2">
    <location>
        <position position="119"/>
    </location>
    <ligand>
        <name>substrate</name>
    </ligand>
</feature>
<dbReference type="PIRSF" id="PIRSF014972">
    <property type="entry name" value="FlK"/>
    <property type="match status" value="1"/>
</dbReference>